<dbReference type="EMBL" id="JAESND010000001">
    <property type="protein sequence ID" value="MBM3115196.1"/>
    <property type="molecule type" value="Genomic_DNA"/>
</dbReference>
<accession>A0ABS2BHV8</accession>
<reference evidence="2 3" key="1">
    <citation type="submission" date="2021-01" db="EMBL/GenBank/DDBJ databases">
        <title>Draft Genome Sequence and Polyhydroxyalkanoate Biosynthetic Potential of Jeongeupia naejangsanensis Type Strain DSM 24253.</title>
        <authorList>
            <person name="Turrini P."/>
            <person name="Artuso I."/>
            <person name="Lugli G.A."/>
            <person name="Frangipani E."/>
            <person name="Ventura M."/>
            <person name="Visca P."/>
        </authorList>
    </citation>
    <scope>NUCLEOTIDE SEQUENCE [LARGE SCALE GENOMIC DNA]</scope>
    <source>
        <strain evidence="2 3">DSM 24253</strain>
    </source>
</reference>
<dbReference type="SUPFAM" id="SSF54292">
    <property type="entry name" value="2Fe-2S ferredoxin-like"/>
    <property type="match status" value="1"/>
</dbReference>
<dbReference type="Gene3D" id="3.10.20.30">
    <property type="match status" value="1"/>
</dbReference>
<evidence type="ECO:0000313" key="2">
    <source>
        <dbReference type="EMBL" id="MBM3115196.1"/>
    </source>
</evidence>
<dbReference type="Pfam" id="PF00111">
    <property type="entry name" value="Fer2"/>
    <property type="match status" value="1"/>
</dbReference>
<evidence type="ECO:0000259" key="1">
    <source>
        <dbReference type="PROSITE" id="PS51085"/>
    </source>
</evidence>
<dbReference type="InterPro" id="IPR001041">
    <property type="entry name" value="2Fe-2S_ferredoxin-type"/>
</dbReference>
<dbReference type="InterPro" id="IPR006058">
    <property type="entry name" value="2Fe2S_fd_BS"/>
</dbReference>
<gene>
    <name evidence="2" type="ORF">JMJ54_05075</name>
</gene>
<keyword evidence="3" id="KW-1185">Reference proteome</keyword>
<feature type="domain" description="2Fe-2S ferredoxin-type" evidence="1">
    <location>
        <begin position="3"/>
        <end position="95"/>
    </location>
</feature>
<dbReference type="PROSITE" id="PS51085">
    <property type="entry name" value="2FE2S_FER_2"/>
    <property type="match status" value="1"/>
</dbReference>
<protein>
    <submittedName>
        <fullName evidence="2">(2Fe-2S)-binding protein</fullName>
    </submittedName>
</protein>
<dbReference type="Proteomes" id="UP000809431">
    <property type="component" value="Unassembled WGS sequence"/>
</dbReference>
<evidence type="ECO:0000313" key="3">
    <source>
        <dbReference type="Proteomes" id="UP000809431"/>
    </source>
</evidence>
<dbReference type="InterPro" id="IPR036010">
    <property type="entry name" value="2Fe-2S_ferredoxin-like_sf"/>
</dbReference>
<comment type="caution">
    <text evidence="2">The sequence shown here is derived from an EMBL/GenBank/DDBJ whole genome shotgun (WGS) entry which is preliminary data.</text>
</comment>
<sequence length="95" mass="10280">MLHTIVLTNSAETLQLPDKSKLTDLSELAEGVIPFSCLSGICGSCVIEVECGLENLSEAEPVERTFLTSLGFAEDQYRLACQCKLFGPISINTEP</sequence>
<dbReference type="CDD" id="cd00207">
    <property type="entry name" value="fer2"/>
    <property type="match status" value="1"/>
</dbReference>
<name>A0ABS2BHV8_9NEIS</name>
<dbReference type="PROSITE" id="PS00197">
    <property type="entry name" value="2FE2S_FER_1"/>
    <property type="match status" value="1"/>
</dbReference>
<organism evidence="2 3">
    <name type="scientific">Jeongeupia naejangsanensis</name>
    <dbReference type="NCBI Taxonomy" id="613195"/>
    <lineage>
        <taxon>Bacteria</taxon>
        <taxon>Pseudomonadati</taxon>
        <taxon>Pseudomonadota</taxon>
        <taxon>Betaproteobacteria</taxon>
        <taxon>Neisseriales</taxon>
        <taxon>Chitinibacteraceae</taxon>
        <taxon>Jeongeupia</taxon>
    </lineage>
</organism>
<dbReference type="RefSeq" id="WP_203536838.1">
    <property type="nucleotide sequence ID" value="NZ_JAESND010000001.1"/>
</dbReference>
<dbReference type="InterPro" id="IPR012675">
    <property type="entry name" value="Beta-grasp_dom_sf"/>
</dbReference>
<proteinExistence type="predicted"/>